<keyword evidence="2" id="KW-1185">Reference proteome</keyword>
<evidence type="ECO:0000313" key="1">
    <source>
        <dbReference type="EMBL" id="EHK96220.1"/>
    </source>
</evidence>
<gene>
    <name evidence="1" type="ORF">M7I_8074</name>
</gene>
<dbReference type="InParanoid" id="H0EZ12"/>
<organism evidence="1 2">
    <name type="scientific">Glarea lozoyensis (strain ATCC 74030 / MF5533)</name>
    <dbReference type="NCBI Taxonomy" id="1104152"/>
    <lineage>
        <taxon>Eukaryota</taxon>
        <taxon>Fungi</taxon>
        <taxon>Dikarya</taxon>
        <taxon>Ascomycota</taxon>
        <taxon>Pezizomycotina</taxon>
        <taxon>Leotiomycetes</taxon>
        <taxon>Helotiales</taxon>
        <taxon>Helotiaceae</taxon>
        <taxon>Glarea</taxon>
    </lineage>
</organism>
<protein>
    <submittedName>
        <fullName evidence="1">Uncharacterized protein</fullName>
    </submittedName>
</protein>
<dbReference type="HOGENOM" id="CLU_2941941_0_0_1"/>
<evidence type="ECO:0000313" key="2">
    <source>
        <dbReference type="Proteomes" id="UP000005446"/>
    </source>
</evidence>
<dbReference type="EMBL" id="AGUE01000266">
    <property type="protein sequence ID" value="EHK96220.1"/>
    <property type="molecule type" value="Genomic_DNA"/>
</dbReference>
<accession>H0EZ12</accession>
<dbReference type="Proteomes" id="UP000005446">
    <property type="component" value="Unassembled WGS sequence"/>
</dbReference>
<dbReference type="AlphaFoldDB" id="H0EZ12"/>
<reference evidence="1 2" key="1">
    <citation type="journal article" date="2012" name="Eukaryot. Cell">
        <title>Genome sequence of the fungus Glarea lozoyensis: the first genome sequence of a species from the Helotiaceae family.</title>
        <authorList>
            <person name="Youssar L."/>
            <person name="Gruening B.A."/>
            <person name="Erxleben A."/>
            <person name="Guenther S."/>
            <person name="Huettel W."/>
        </authorList>
    </citation>
    <scope>NUCLEOTIDE SEQUENCE [LARGE SCALE GENOMIC DNA]</scope>
    <source>
        <strain evidence="2">ATCC 74030 / MF5533</strain>
    </source>
</reference>
<name>H0EZ12_GLAL7</name>
<comment type="caution">
    <text evidence="1">The sequence shown here is derived from an EMBL/GenBank/DDBJ whole genome shotgun (WGS) entry which is preliminary data.</text>
</comment>
<sequence>MGRSARSGLESPSSVYVLFSLELDHQVLPVRPLLPSESVTDISSACISLTPPIHVLSYPA</sequence>
<proteinExistence type="predicted"/>